<dbReference type="Pfam" id="PF00583">
    <property type="entry name" value="Acetyltransf_1"/>
    <property type="match status" value="1"/>
</dbReference>
<dbReference type="Pfam" id="PF26317">
    <property type="entry name" value="CntK_N"/>
    <property type="match status" value="1"/>
</dbReference>
<organism evidence="2 3">
    <name type="scientific">Candidatus Roizmanbacteria bacterium CG03_land_8_20_14_0_80_39_12</name>
    <dbReference type="NCBI Taxonomy" id="1974847"/>
    <lineage>
        <taxon>Bacteria</taxon>
        <taxon>Candidatus Roizmaniibacteriota</taxon>
    </lineage>
</organism>
<name>A0A2M7BSY0_9BACT</name>
<feature type="domain" description="N-acetyltransferase" evidence="1">
    <location>
        <begin position="291"/>
        <end position="463"/>
    </location>
</feature>
<dbReference type="GO" id="GO:0016747">
    <property type="term" value="F:acyltransferase activity, transferring groups other than amino-acyl groups"/>
    <property type="evidence" value="ECO:0007669"/>
    <property type="project" value="InterPro"/>
</dbReference>
<dbReference type="AlphaFoldDB" id="A0A2M7BSY0"/>
<comment type="caution">
    <text evidence="2">The sequence shown here is derived from an EMBL/GenBank/DDBJ whole genome shotgun (WGS) entry which is preliminary data.</text>
</comment>
<dbReference type="InterPro" id="IPR058944">
    <property type="entry name" value="CntK-like"/>
</dbReference>
<protein>
    <recommendedName>
        <fullName evidence="1">N-acetyltransferase domain-containing protein</fullName>
    </recommendedName>
</protein>
<dbReference type="SUPFAM" id="SSF55729">
    <property type="entry name" value="Acyl-CoA N-acyltransferases (Nat)"/>
    <property type="match status" value="1"/>
</dbReference>
<gene>
    <name evidence="2" type="ORF">COS52_01965</name>
</gene>
<evidence type="ECO:0000313" key="2">
    <source>
        <dbReference type="EMBL" id="PIV08581.1"/>
    </source>
</evidence>
<dbReference type="EMBL" id="PEVA01000081">
    <property type="protein sequence ID" value="PIV08581.1"/>
    <property type="molecule type" value="Genomic_DNA"/>
</dbReference>
<dbReference type="InterPro" id="IPR000182">
    <property type="entry name" value="GNAT_dom"/>
</dbReference>
<evidence type="ECO:0000313" key="3">
    <source>
        <dbReference type="Proteomes" id="UP000230119"/>
    </source>
</evidence>
<sequence>MKKIMFEQRRSEKQIRRNTYQFVNIRPGGNDTGLVQEIIADPLKRKEINNEMMQMFPNIEQVGFVNLNIEELELMMAGGEFCGNATRSTAYLALNGQPGEVAIKVSGVKDKLRAGVAQNGEAYAQMPIYQDANRVSQDLENPRNSIVYMEGITQYVNWDTSSIEGKNPDEIKKQAMELMREKGLDTSPAAGVMYVKETPQGLEIVPVVYVRDINTLFYETACGSGTTAVGLTLAKQSGSSIKDVTIYQPSGLPIKVSVDYDGNEFGYAQIQGPVEIQGTGTLTETEKGAYVIEQIFSPESLKKFLEEGNLVELYKRLFSKEPYFEQFSDEEVVGYFNDYVRNGLLFLAQDGKKTVGFGAAVPLSKEIALADLGKQFGIDPESTWYMADLGVDDEKFQRVGMAKQLVEARLNAMPKGTTALMRTSVDNIASLSLYHGLGFTEISGMIQEVEKERTDNEVKKDKRIFLSKII</sequence>
<dbReference type="PROSITE" id="PS51186">
    <property type="entry name" value="GNAT"/>
    <property type="match status" value="1"/>
</dbReference>
<reference evidence="3" key="1">
    <citation type="submission" date="2017-09" db="EMBL/GenBank/DDBJ databases">
        <title>Depth-based differentiation of microbial function through sediment-hosted aquifers and enrichment of novel symbionts in the deep terrestrial subsurface.</title>
        <authorList>
            <person name="Probst A.J."/>
            <person name="Ladd B."/>
            <person name="Jarett J.K."/>
            <person name="Geller-Mcgrath D.E."/>
            <person name="Sieber C.M.K."/>
            <person name="Emerson J.B."/>
            <person name="Anantharaman K."/>
            <person name="Thomas B.C."/>
            <person name="Malmstrom R."/>
            <person name="Stieglmeier M."/>
            <person name="Klingl A."/>
            <person name="Woyke T."/>
            <person name="Ryan C.M."/>
            <person name="Banfield J.F."/>
        </authorList>
    </citation>
    <scope>NUCLEOTIDE SEQUENCE [LARGE SCALE GENOMIC DNA]</scope>
</reference>
<evidence type="ECO:0000259" key="1">
    <source>
        <dbReference type="PROSITE" id="PS51186"/>
    </source>
</evidence>
<dbReference type="Gene3D" id="3.40.630.30">
    <property type="match status" value="1"/>
</dbReference>
<dbReference type="Proteomes" id="UP000230119">
    <property type="component" value="Unassembled WGS sequence"/>
</dbReference>
<dbReference type="InterPro" id="IPR016181">
    <property type="entry name" value="Acyl_CoA_acyltransferase"/>
</dbReference>
<accession>A0A2M7BSY0</accession>
<proteinExistence type="predicted"/>